<keyword evidence="2 5" id="KW-0812">Transmembrane</keyword>
<keyword evidence="3 6" id="KW-1133">Transmembrane helix</keyword>
<dbReference type="GO" id="GO:0032977">
    <property type="term" value="F:membrane insertase activity"/>
    <property type="evidence" value="ECO:0007669"/>
    <property type="project" value="InterPro"/>
</dbReference>
<proteinExistence type="inferred from homology"/>
<feature type="transmembrane region" description="Helical" evidence="6">
    <location>
        <begin position="312"/>
        <end position="328"/>
    </location>
</feature>
<evidence type="ECO:0000256" key="1">
    <source>
        <dbReference type="ARBA" id="ARBA00004141"/>
    </source>
</evidence>
<dbReference type="EMBL" id="HBKN01038489">
    <property type="protein sequence ID" value="CAE2325906.1"/>
    <property type="molecule type" value="Transcribed_RNA"/>
</dbReference>
<evidence type="ECO:0000256" key="6">
    <source>
        <dbReference type="SAM" id="Phobius"/>
    </source>
</evidence>
<evidence type="ECO:0000256" key="3">
    <source>
        <dbReference type="ARBA" id="ARBA00022989"/>
    </source>
</evidence>
<feature type="domain" description="Membrane insertase YidC/Oxa/ALB C-terminal" evidence="7">
    <location>
        <begin position="153"/>
        <end position="353"/>
    </location>
</feature>
<reference evidence="8" key="1">
    <citation type="submission" date="2021-01" db="EMBL/GenBank/DDBJ databases">
        <authorList>
            <person name="Corre E."/>
            <person name="Pelletier E."/>
            <person name="Niang G."/>
            <person name="Scheremetjew M."/>
            <person name="Finn R."/>
            <person name="Kale V."/>
            <person name="Holt S."/>
            <person name="Cochrane G."/>
            <person name="Meng A."/>
            <person name="Brown T."/>
            <person name="Cohen L."/>
        </authorList>
    </citation>
    <scope>NUCLEOTIDE SEQUENCE</scope>
    <source>
        <strain evidence="8">CCMP 2712</strain>
    </source>
</reference>
<dbReference type="InterPro" id="IPR001708">
    <property type="entry name" value="YidC/ALB3/OXA1/COX18"/>
</dbReference>
<dbReference type="PANTHER" id="PTHR12428">
    <property type="entry name" value="OXA1"/>
    <property type="match status" value="1"/>
</dbReference>
<keyword evidence="4 6" id="KW-0472">Membrane</keyword>
<protein>
    <recommendedName>
        <fullName evidence="7">Membrane insertase YidC/Oxa/ALB C-terminal domain-containing protein</fullName>
    </recommendedName>
</protein>
<sequence>MQAKGLRLHGTRAGLVGLRHAENADFGTSTNQGMQKKERRRGWEAFPGGRSMMLSDVFRTYSCRSFRANHFGASALLCSRSLHVSSGQEHVSSETACRHGEDQLVAVPSGSEDAGLTAAFGISHWFGETSSYPNIVFAQEVLEHVHSSLDIPWSLTILGVTCCVRLAFFPLVVYQHRITGNLQAAAPKLQEIENEYKAAKEVYNDPGADSRRKMKLDEIYKAHGNCRPWKLFVNAFAQAPVFISIFFGIKDLGNFQPSFSTETFLWVSDLSTMDPYHILPVAAMASLLAVLETNLKARKATVNPMQFKMQLGVQRILCFSMVPMLIGLKYPAGVYLYWIANSMFAMCQILLLNHPAVKKFLRLP</sequence>
<evidence type="ECO:0000256" key="4">
    <source>
        <dbReference type="ARBA" id="ARBA00023136"/>
    </source>
</evidence>
<gene>
    <name evidence="8" type="ORF">GTHE00462_LOCUS30192</name>
</gene>
<dbReference type="GO" id="GO:0032979">
    <property type="term" value="P:protein insertion into mitochondrial inner membrane from matrix"/>
    <property type="evidence" value="ECO:0007669"/>
    <property type="project" value="TreeGrafter"/>
</dbReference>
<comment type="subcellular location">
    <subcellularLocation>
        <location evidence="1 5">Membrane</location>
        <topology evidence="1 5">Multi-pass membrane protein</topology>
    </subcellularLocation>
</comment>
<dbReference type="NCBIfam" id="TIGR03592">
    <property type="entry name" value="yidC_oxa1_cterm"/>
    <property type="match status" value="1"/>
</dbReference>
<evidence type="ECO:0000256" key="5">
    <source>
        <dbReference type="RuleBase" id="RU003945"/>
    </source>
</evidence>
<feature type="transmembrane region" description="Helical" evidence="6">
    <location>
        <begin position="231"/>
        <end position="249"/>
    </location>
</feature>
<organism evidence="8">
    <name type="scientific">Guillardia theta</name>
    <name type="common">Cryptophyte</name>
    <name type="synonym">Cryptomonas phi</name>
    <dbReference type="NCBI Taxonomy" id="55529"/>
    <lineage>
        <taxon>Eukaryota</taxon>
        <taxon>Cryptophyceae</taxon>
        <taxon>Pyrenomonadales</taxon>
        <taxon>Geminigeraceae</taxon>
        <taxon>Guillardia</taxon>
    </lineage>
</organism>
<dbReference type="CDD" id="cd20069">
    <property type="entry name" value="5TM_Oxa1-like"/>
    <property type="match status" value="1"/>
</dbReference>
<comment type="similarity">
    <text evidence="5">Belongs to the OXA1/ALB3/YidC family.</text>
</comment>
<dbReference type="Pfam" id="PF02096">
    <property type="entry name" value="60KD_IMP"/>
    <property type="match status" value="1"/>
</dbReference>
<dbReference type="GO" id="GO:0005743">
    <property type="term" value="C:mitochondrial inner membrane"/>
    <property type="evidence" value="ECO:0007669"/>
    <property type="project" value="TreeGrafter"/>
</dbReference>
<dbReference type="PANTHER" id="PTHR12428:SF65">
    <property type="entry name" value="CYTOCHROME C OXIDASE ASSEMBLY PROTEIN COX18, MITOCHONDRIAL"/>
    <property type="match status" value="1"/>
</dbReference>
<evidence type="ECO:0000256" key="2">
    <source>
        <dbReference type="ARBA" id="ARBA00022692"/>
    </source>
</evidence>
<evidence type="ECO:0000259" key="7">
    <source>
        <dbReference type="Pfam" id="PF02096"/>
    </source>
</evidence>
<feature type="transmembrane region" description="Helical" evidence="6">
    <location>
        <begin position="153"/>
        <end position="174"/>
    </location>
</feature>
<dbReference type="AlphaFoldDB" id="A0A7S4U6Q1"/>
<feature type="transmembrane region" description="Helical" evidence="6">
    <location>
        <begin position="275"/>
        <end position="291"/>
    </location>
</feature>
<dbReference type="InterPro" id="IPR028055">
    <property type="entry name" value="YidC/Oxa/ALB_C"/>
</dbReference>
<accession>A0A7S4U6Q1</accession>
<evidence type="ECO:0000313" key="8">
    <source>
        <dbReference type="EMBL" id="CAE2325906.1"/>
    </source>
</evidence>
<name>A0A7S4U6Q1_GUITH</name>